<protein>
    <submittedName>
        <fullName evidence="2">DUF3883 domain-containing protein</fullName>
    </submittedName>
</protein>
<name>A0A7L7KTL1_9MOLU</name>
<organism evidence="2 3">
    <name type="scientific">Candidatus Xianfuyuplasma coldseepsis</name>
    <dbReference type="NCBI Taxonomy" id="2782163"/>
    <lineage>
        <taxon>Bacteria</taxon>
        <taxon>Bacillati</taxon>
        <taxon>Mycoplasmatota</taxon>
        <taxon>Mollicutes</taxon>
        <taxon>Candidatus Izemoplasmatales</taxon>
        <taxon>Candidatus Izemoplasmataceae</taxon>
        <taxon>Candidatus Xianfuyuplasma</taxon>
    </lineage>
</organism>
<dbReference type="Proteomes" id="UP000514720">
    <property type="component" value="Chromosome"/>
</dbReference>
<dbReference type="EMBL" id="CP048914">
    <property type="protein sequence ID" value="QMS85118.1"/>
    <property type="molecule type" value="Genomic_DNA"/>
</dbReference>
<feature type="domain" description="Protein NO VEIN C-terminal" evidence="1">
    <location>
        <begin position="223"/>
        <end position="315"/>
    </location>
</feature>
<keyword evidence="3" id="KW-1185">Reference proteome</keyword>
<dbReference type="RefSeq" id="WP_258876891.1">
    <property type="nucleotide sequence ID" value="NZ_CP048914.1"/>
</dbReference>
<dbReference type="Pfam" id="PF13020">
    <property type="entry name" value="NOV_C"/>
    <property type="match status" value="1"/>
</dbReference>
<accession>A0A7L7KTL1</accession>
<evidence type="ECO:0000259" key="1">
    <source>
        <dbReference type="Pfam" id="PF13020"/>
    </source>
</evidence>
<evidence type="ECO:0000313" key="3">
    <source>
        <dbReference type="Proteomes" id="UP000514720"/>
    </source>
</evidence>
<dbReference type="AlphaFoldDB" id="A0A7L7KTL1"/>
<dbReference type="KEGG" id="xcl:G4Z02_04955"/>
<sequence length="342" mass="39668">MNYYVVFQGSTYKEEHSQGILWAPQTAKNGGNPRFHWKTMQGLKIGDIVISVVDNQVRARGIVNSQVYTKHKPFDNDAWNREGWLVYIDYEFSINKIRIMDYINEIRPMLPQKYSPFRPDNGYGNQGYLFHISDELGEYLDSLIINDTTFTTSTILDMTLDESEMIHDMMEESGVVQGEVILIETDVPEGVTRLKTKKTRTLAKKTDFVIKAKRDIAVGLRGEELVVFYEQQCLNDLGRYDLADQVKWVSQDADGYGYDILSFDELGQEKYIEVKTTTISNKHQPFDISANEVQTSKLYGDQYWIYRVYDVEGGQPLFYRTNGDIEEEFQLIPQSYRAYKKS</sequence>
<dbReference type="InterPro" id="IPR024975">
    <property type="entry name" value="NOV_C"/>
</dbReference>
<evidence type="ECO:0000313" key="2">
    <source>
        <dbReference type="EMBL" id="QMS85118.1"/>
    </source>
</evidence>
<gene>
    <name evidence="2" type="ORF">G4Z02_04955</name>
</gene>
<proteinExistence type="predicted"/>
<reference evidence="2 3" key="1">
    <citation type="submission" date="2020-02" db="EMBL/GenBank/DDBJ databases">
        <authorList>
            <person name="Zheng R.K."/>
            <person name="Sun C.M."/>
        </authorList>
    </citation>
    <scope>NUCLEOTIDE SEQUENCE [LARGE SCALE GENOMIC DNA]</scope>
    <source>
        <strain evidence="3">zrk13</strain>
    </source>
</reference>